<keyword evidence="3" id="KW-1185">Reference proteome</keyword>
<accession>A0ABU4JU02</accession>
<keyword evidence="1" id="KW-1133">Transmembrane helix</keyword>
<evidence type="ECO:0000256" key="1">
    <source>
        <dbReference type="SAM" id="Phobius"/>
    </source>
</evidence>
<evidence type="ECO:0000313" key="2">
    <source>
        <dbReference type="EMBL" id="MDW8801398.1"/>
    </source>
</evidence>
<proteinExistence type="predicted"/>
<protein>
    <submittedName>
        <fullName evidence="2">Uncharacterized protein</fullName>
    </submittedName>
</protein>
<name>A0ABU4JU02_9CLOT</name>
<dbReference type="Proteomes" id="UP001281656">
    <property type="component" value="Unassembled WGS sequence"/>
</dbReference>
<organism evidence="2 3">
    <name type="scientific">Clostridium tanneri</name>
    <dbReference type="NCBI Taxonomy" id="3037988"/>
    <lineage>
        <taxon>Bacteria</taxon>
        <taxon>Bacillati</taxon>
        <taxon>Bacillota</taxon>
        <taxon>Clostridia</taxon>
        <taxon>Eubacteriales</taxon>
        <taxon>Clostridiaceae</taxon>
        <taxon>Clostridium</taxon>
    </lineage>
</organism>
<reference evidence="2 3" key="1">
    <citation type="submission" date="2023-04" db="EMBL/GenBank/DDBJ databases">
        <title>Clostridium tannerae sp. nov., isolated from the fecal material of an alpaca.</title>
        <authorList>
            <person name="Miller S."/>
            <person name="Hendry M."/>
            <person name="King J."/>
            <person name="Sankaranarayanan K."/>
            <person name="Lawson P.A."/>
        </authorList>
    </citation>
    <scope>NUCLEOTIDE SEQUENCE [LARGE SCALE GENOMIC DNA]</scope>
    <source>
        <strain evidence="2 3">A1-XYC3</strain>
    </source>
</reference>
<keyword evidence="1" id="KW-0472">Membrane</keyword>
<gene>
    <name evidence="2" type="ORF">P8V03_09550</name>
</gene>
<dbReference type="EMBL" id="JARUJP010000009">
    <property type="protein sequence ID" value="MDW8801398.1"/>
    <property type="molecule type" value="Genomic_DNA"/>
</dbReference>
<dbReference type="RefSeq" id="WP_261670066.1">
    <property type="nucleotide sequence ID" value="NZ_JARUJP010000009.1"/>
</dbReference>
<sequence>MGHRKGCKYCRYKYFGCCEYCHMFNLAPGSHLILLIIVAKLWFKYRGLGSILKR</sequence>
<evidence type="ECO:0000313" key="3">
    <source>
        <dbReference type="Proteomes" id="UP001281656"/>
    </source>
</evidence>
<keyword evidence="1" id="KW-0812">Transmembrane</keyword>
<comment type="caution">
    <text evidence="2">The sequence shown here is derived from an EMBL/GenBank/DDBJ whole genome shotgun (WGS) entry which is preliminary data.</text>
</comment>
<feature type="transmembrane region" description="Helical" evidence="1">
    <location>
        <begin position="20"/>
        <end position="43"/>
    </location>
</feature>